<dbReference type="RefSeq" id="WP_101466720.1">
    <property type="nucleotide sequence ID" value="NZ_PJMW01000002.1"/>
</dbReference>
<keyword evidence="3" id="KW-1185">Reference proteome</keyword>
<feature type="region of interest" description="Disordered" evidence="1">
    <location>
        <begin position="1"/>
        <end position="22"/>
    </location>
</feature>
<reference evidence="2 3" key="1">
    <citation type="submission" date="2017-12" db="EMBL/GenBank/DDBJ databases">
        <title>Sequencing the genomes of 1000 Actinobacteria strains.</title>
        <authorList>
            <person name="Klenk H.-P."/>
        </authorList>
    </citation>
    <scope>NUCLEOTIDE SEQUENCE [LARGE SCALE GENOMIC DNA]</scope>
    <source>
        <strain evidence="2 3">DSM 44489</strain>
    </source>
</reference>
<name>A0A2N3VGW4_9NOCA</name>
<organism evidence="2 3">
    <name type="scientific">Nocardia fluminea</name>
    <dbReference type="NCBI Taxonomy" id="134984"/>
    <lineage>
        <taxon>Bacteria</taxon>
        <taxon>Bacillati</taxon>
        <taxon>Actinomycetota</taxon>
        <taxon>Actinomycetes</taxon>
        <taxon>Mycobacteriales</taxon>
        <taxon>Nocardiaceae</taxon>
        <taxon>Nocardia</taxon>
    </lineage>
</organism>
<dbReference type="AlphaFoldDB" id="A0A2N3VGW4"/>
<sequence>MSDDQWPTRADPDDDPDAVWHDPDCRNGWLSPPDADVMRACPVCRPKSREVHDFAERLPSLRAQQAIAAQERKDQD</sequence>
<comment type="caution">
    <text evidence="2">The sequence shown here is derived from an EMBL/GenBank/DDBJ whole genome shotgun (WGS) entry which is preliminary data.</text>
</comment>
<proteinExistence type="predicted"/>
<dbReference type="OrthoDB" id="4565830at2"/>
<protein>
    <submittedName>
        <fullName evidence="2">Uncharacterized protein</fullName>
    </submittedName>
</protein>
<evidence type="ECO:0000256" key="1">
    <source>
        <dbReference type="SAM" id="MobiDB-lite"/>
    </source>
</evidence>
<evidence type="ECO:0000313" key="2">
    <source>
        <dbReference type="EMBL" id="PKV80869.1"/>
    </source>
</evidence>
<accession>A0A2N3VGW4</accession>
<evidence type="ECO:0000313" key="3">
    <source>
        <dbReference type="Proteomes" id="UP000233766"/>
    </source>
</evidence>
<gene>
    <name evidence="2" type="ORF">ATK86_5306</name>
</gene>
<dbReference type="EMBL" id="PJMW01000002">
    <property type="protein sequence ID" value="PKV80869.1"/>
    <property type="molecule type" value="Genomic_DNA"/>
</dbReference>
<dbReference type="Proteomes" id="UP000233766">
    <property type="component" value="Unassembled WGS sequence"/>
</dbReference>